<name>A0ABN1L3V5_9GAMM</name>
<dbReference type="Gene3D" id="3.30.450.40">
    <property type="match status" value="1"/>
</dbReference>
<proteinExistence type="predicted"/>
<dbReference type="Pfam" id="PF07494">
    <property type="entry name" value="Reg_prop"/>
    <property type="match status" value="2"/>
</dbReference>
<dbReference type="PRINTS" id="PR00344">
    <property type="entry name" value="BCTRLSENSOR"/>
</dbReference>
<dbReference type="EC" id="2.7.13.3" evidence="2"/>
<dbReference type="Proteomes" id="UP001500021">
    <property type="component" value="Unassembled WGS sequence"/>
</dbReference>
<dbReference type="SUPFAM" id="SSF55781">
    <property type="entry name" value="GAF domain-like"/>
    <property type="match status" value="1"/>
</dbReference>
<feature type="transmembrane region" description="Helical" evidence="5">
    <location>
        <begin position="790"/>
        <end position="808"/>
    </location>
</feature>
<keyword evidence="5" id="KW-0472">Membrane</keyword>
<evidence type="ECO:0000313" key="7">
    <source>
        <dbReference type="EMBL" id="GAA0812592.1"/>
    </source>
</evidence>
<feature type="coiled-coil region" evidence="4">
    <location>
        <begin position="1002"/>
        <end position="1029"/>
    </location>
</feature>
<dbReference type="Pfam" id="PF02518">
    <property type="entry name" value="HATPase_c"/>
    <property type="match status" value="1"/>
</dbReference>
<keyword evidence="3" id="KW-0597">Phosphoprotein</keyword>
<evidence type="ECO:0000313" key="8">
    <source>
        <dbReference type="Proteomes" id="UP001500021"/>
    </source>
</evidence>
<protein>
    <recommendedName>
        <fullName evidence="2">histidine kinase</fullName>
        <ecNumber evidence="2">2.7.13.3</ecNumber>
    </recommendedName>
</protein>
<dbReference type="SMART" id="SM00388">
    <property type="entry name" value="HisKA"/>
    <property type="match status" value="1"/>
</dbReference>
<dbReference type="CDD" id="cd00075">
    <property type="entry name" value="HATPase"/>
    <property type="match status" value="1"/>
</dbReference>
<reference evidence="7 8" key="1">
    <citation type="journal article" date="2019" name="Int. J. Syst. Evol. Microbiol.">
        <title>The Global Catalogue of Microorganisms (GCM) 10K type strain sequencing project: providing services to taxonomists for standard genome sequencing and annotation.</title>
        <authorList>
            <consortium name="The Broad Institute Genomics Platform"/>
            <consortium name="The Broad Institute Genome Sequencing Center for Infectious Disease"/>
            <person name="Wu L."/>
            <person name="Ma J."/>
        </authorList>
    </citation>
    <scope>NUCLEOTIDE SEQUENCE [LARGE SCALE GENOMIC DNA]</scope>
    <source>
        <strain evidence="7 8">JCM 15608</strain>
    </source>
</reference>
<dbReference type="Gene3D" id="3.30.565.10">
    <property type="entry name" value="Histidine kinase-like ATPase, C-terminal domain"/>
    <property type="match status" value="1"/>
</dbReference>
<dbReference type="InterPro" id="IPR013783">
    <property type="entry name" value="Ig-like_fold"/>
</dbReference>
<evidence type="ECO:0000256" key="4">
    <source>
        <dbReference type="SAM" id="Coils"/>
    </source>
</evidence>
<evidence type="ECO:0000259" key="6">
    <source>
        <dbReference type="PROSITE" id="PS50109"/>
    </source>
</evidence>
<dbReference type="InterPro" id="IPR029016">
    <property type="entry name" value="GAF-like_dom_sf"/>
</dbReference>
<dbReference type="InterPro" id="IPR036890">
    <property type="entry name" value="HATPase_C_sf"/>
</dbReference>
<dbReference type="SMART" id="SM00387">
    <property type="entry name" value="HATPase_c"/>
    <property type="match status" value="1"/>
</dbReference>
<evidence type="ECO:0000256" key="1">
    <source>
        <dbReference type="ARBA" id="ARBA00000085"/>
    </source>
</evidence>
<dbReference type="InterPro" id="IPR015943">
    <property type="entry name" value="WD40/YVTN_repeat-like_dom_sf"/>
</dbReference>
<dbReference type="Gene3D" id="1.10.287.130">
    <property type="match status" value="1"/>
</dbReference>
<dbReference type="PANTHER" id="PTHR43547:SF2">
    <property type="entry name" value="HYBRID SIGNAL TRANSDUCTION HISTIDINE KINASE C"/>
    <property type="match status" value="1"/>
</dbReference>
<comment type="catalytic activity">
    <reaction evidence="1">
        <text>ATP + protein L-histidine = ADP + protein N-phospho-L-histidine.</text>
        <dbReference type="EC" id="2.7.13.3"/>
    </reaction>
</comment>
<dbReference type="Gene3D" id="2.60.40.10">
    <property type="entry name" value="Immunoglobulins"/>
    <property type="match status" value="1"/>
</dbReference>
<organism evidence="7 8">
    <name type="scientific">Colwellia asteriadis</name>
    <dbReference type="NCBI Taxonomy" id="517723"/>
    <lineage>
        <taxon>Bacteria</taxon>
        <taxon>Pseudomonadati</taxon>
        <taxon>Pseudomonadota</taxon>
        <taxon>Gammaproteobacteria</taxon>
        <taxon>Alteromonadales</taxon>
        <taxon>Colwelliaceae</taxon>
        <taxon>Colwellia</taxon>
    </lineage>
</organism>
<keyword evidence="4" id="KW-0175">Coiled coil</keyword>
<dbReference type="InterPro" id="IPR011110">
    <property type="entry name" value="Reg_prop"/>
</dbReference>
<dbReference type="InterPro" id="IPR003018">
    <property type="entry name" value="GAF"/>
</dbReference>
<dbReference type="PROSITE" id="PS50109">
    <property type="entry name" value="HIS_KIN"/>
    <property type="match status" value="1"/>
</dbReference>
<dbReference type="InterPro" id="IPR005467">
    <property type="entry name" value="His_kinase_dom"/>
</dbReference>
<accession>A0ABN1L3V5</accession>
<gene>
    <name evidence="7" type="ORF">GCM10009111_06750</name>
</gene>
<dbReference type="Gene3D" id="2.130.10.10">
    <property type="entry name" value="YVTN repeat-like/Quinoprotein amine dehydrogenase"/>
    <property type="match status" value="2"/>
</dbReference>
<dbReference type="InterPro" id="IPR003594">
    <property type="entry name" value="HATPase_dom"/>
</dbReference>
<evidence type="ECO:0000256" key="2">
    <source>
        <dbReference type="ARBA" id="ARBA00012438"/>
    </source>
</evidence>
<feature type="domain" description="Histidine kinase" evidence="6">
    <location>
        <begin position="1041"/>
        <end position="1271"/>
    </location>
</feature>
<dbReference type="CDD" id="cd00082">
    <property type="entry name" value="HisKA"/>
    <property type="match status" value="1"/>
</dbReference>
<keyword evidence="8" id="KW-1185">Reference proteome</keyword>
<sequence length="1271" mass="142185">MLYSALAKGFLLSYKPLRAWICIFHTLFYSLLSVAVMAQTVDDFRYASPLFKKVDDKGKLIGGVITSGIEAENGIFWFGSQYGLMSFDGYQFRRYAHQPDNSNTPAANYIIALAQDKQGYIWLATRTSGLSRYSPREQKFIHFNTQSTQLKLRTNTLRTLRFDHQGYLWLGHELGVDKIDTEKLTITSFDFPIANSISFYISPEKDGKIIAGSTKGLFIKEVNSDKFELVEALKNIDVRSIYQAKNGNYWLGTKQGLRLWDGKNSVSLIDSGAHDLNNTYIRTIVPQSNGKVWVASYGKGLALFHEDDVRLIKQFKHDPSDDTSLAFDDVGTILLSANGTLLIGTWGGGLQLLNTLTSDSFVMMRHSLQHQHGLSFANVRTILELNDGRLLVGTTGNGLDLIDPKKGRIANIQQSVTGKTFSNTVSLAQQDDKVVWVGTASSGLLQLDLTTLTLTSGFVKNIVDDAVLRLLTLPDQSLLVGTNKGVCKKAFNSDSCTELKKTDGSLMGDTVTALVADKYNNAWISTHNGVYRLRDNSTVLDHYKVGETEASLSHNYVLGMVATQQDKMWLATSIGFDSVTHLSANKPRFKRHKAELDIGNNKPGANMLLDEQGRIWSGTSLLEPTNKRFLHFNSALGIDIGTAWLGSYTQLRSGLMAYGGTKGVLIVDPTQFSDEIASSSLLFTRFRINDEEVPLARLDQLTLSPQENEISLQIASPDIQHSQEIEYQYKLVGQDNKWRTLENNTREIHYSNLAPQHYQLQIKANYTKYSALIAPLTLSFTVQPHYWQTWWFGLVILCLLLLIVALVFRWRIGLVRAQALQLEALVNTRTHEIEVINQIGKKLTTQLLLEDLFNDIYTQLSKIFIADRFGIGLLNHERNQLVFDYAVERGVRYQSYVRDMEKTGQLAVYAVQHNQSVLINDYQTQYQRYYSVEDNSQHQLSSGLTEQAVASMMYVPMQRSGSVLGVLSIQSITKNSYSEHDLTLLETLASYASIAVENARSHQDLLALHQQLKLNIDELQQTQQQLILNEKMAYLGQLVAGVAHEINTPISIGITAASLLEDMRANIDAHVKNNTLSKSTLDNFLNESQQSLRLIQNNAERVAILVQRFKQLAEQDGDDRLKDINLAALCQSVISNVRGTMEDNALQIHLRVNDAVVIKTYPMILGQVLFILIQNAYSHAFNDKKGKVSIEGAAVEDHYVLRVIDDGCGIDTEALARIFEPFYTTKRHQGGTGLGLSIAFNLVNTTLNGQLSCQSTLGQGTVFEIKLPKLK</sequence>
<dbReference type="SUPFAM" id="SSF55874">
    <property type="entry name" value="ATPase domain of HSP90 chaperone/DNA topoisomerase II/histidine kinase"/>
    <property type="match status" value="1"/>
</dbReference>
<dbReference type="InterPro" id="IPR011123">
    <property type="entry name" value="Y_Y_Y"/>
</dbReference>
<dbReference type="InterPro" id="IPR036097">
    <property type="entry name" value="HisK_dim/P_sf"/>
</dbReference>
<dbReference type="Pfam" id="PF13185">
    <property type="entry name" value="GAF_2"/>
    <property type="match status" value="1"/>
</dbReference>
<evidence type="ECO:0000256" key="3">
    <source>
        <dbReference type="ARBA" id="ARBA00022553"/>
    </source>
</evidence>
<dbReference type="EMBL" id="BAAAFA010000002">
    <property type="protein sequence ID" value="GAA0812592.1"/>
    <property type="molecule type" value="Genomic_DNA"/>
</dbReference>
<dbReference type="SUPFAM" id="SSF63829">
    <property type="entry name" value="Calcium-dependent phosphotriesterase"/>
    <property type="match status" value="3"/>
</dbReference>
<keyword evidence="5" id="KW-1133">Transmembrane helix</keyword>
<evidence type="ECO:0000256" key="5">
    <source>
        <dbReference type="SAM" id="Phobius"/>
    </source>
</evidence>
<keyword evidence="5" id="KW-0812">Transmembrane</keyword>
<dbReference type="PANTHER" id="PTHR43547">
    <property type="entry name" value="TWO-COMPONENT HISTIDINE KINASE"/>
    <property type="match status" value="1"/>
</dbReference>
<dbReference type="SMART" id="SM00065">
    <property type="entry name" value="GAF"/>
    <property type="match status" value="1"/>
</dbReference>
<dbReference type="InterPro" id="IPR004358">
    <property type="entry name" value="Sig_transdc_His_kin-like_C"/>
</dbReference>
<dbReference type="SUPFAM" id="SSF47384">
    <property type="entry name" value="Homodimeric domain of signal transducing histidine kinase"/>
    <property type="match status" value="1"/>
</dbReference>
<dbReference type="InterPro" id="IPR003661">
    <property type="entry name" value="HisK_dim/P_dom"/>
</dbReference>
<comment type="caution">
    <text evidence="7">The sequence shown here is derived from an EMBL/GenBank/DDBJ whole genome shotgun (WGS) entry which is preliminary data.</text>
</comment>
<dbReference type="Pfam" id="PF07495">
    <property type="entry name" value="Y_Y_Y"/>
    <property type="match status" value="1"/>
</dbReference>
<dbReference type="Pfam" id="PF00512">
    <property type="entry name" value="HisKA"/>
    <property type="match status" value="1"/>
</dbReference>